<feature type="region of interest" description="Disordered" evidence="8">
    <location>
        <begin position="310"/>
        <end position="498"/>
    </location>
</feature>
<dbReference type="Gene3D" id="1.10.510.10">
    <property type="entry name" value="Transferase(Phosphotransferase) domain 1"/>
    <property type="match status" value="1"/>
</dbReference>
<evidence type="ECO:0000256" key="4">
    <source>
        <dbReference type="ARBA" id="ARBA00022741"/>
    </source>
</evidence>
<keyword evidence="4" id="KW-0547">Nucleotide-binding</keyword>
<evidence type="ECO:0000256" key="5">
    <source>
        <dbReference type="ARBA" id="ARBA00022777"/>
    </source>
</evidence>
<dbReference type="Gene3D" id="2.60.120.260">
    <property type="entry name" value="Galactose-binding domain-like"/>
    <property type="match status" value="1"/>
</dbReference>
<dbReference type="PANTHER" id="PTHR43289">
    <property type="entry name" value="MITOGEN-ACTIVATED PROTEIN KINASE KINASE KINASE 20-RELATED"/>
    <property type="match status" value="1"/>
</dbReference>
<evidence type="ECO:0000259" key="10">
    <source>
        <dbReference type="PROSITE" id="PS50011"/>
    </source>
</evidence>
<feature type="compositionally biased region" description="Low complexity" evidence="8">
    <location>
        <begin position="343"/>
        <end position="353"/>
    </location>
</feature>
<evidence type="ECO:0000256" key="1">
    <source>
        <dbReference type="ARBA" id="ARBA00012513"/>
    </source>
</evidence>
<dbReference type="SUPFAM" id="SSF56112">
    <property type="entry name" value="Protein kinase-like (PK-like)"/>
    <property type="match status" value="1"/>
</dbReference>
<evidence type="ECO:0000256" key="3">
    <source>
        <dbReference type="ARBA" id="ARBA00022679"/>
    </source>
</evidence>
<feature type="compositionally biased region" description="Low complexity" evidence="8">
    <location>
        <begin position="361"/>
        <end position="384"/>
    </location>
</feature>
<evidence type="ECO:0000313" key="11">
    <source>
        <dbReference type="EMBL" id="SBN39958.1"/>
    </source>
</evidence>
<dbReference type="RefSeq" id="WP_172797168.1">
    <property type="nucleotide sequence ID" value="NZ_JASFCP010000045.1"/>
</dbReference>
<evidence type="ECO:0000256" key="8">
    <source>
        <dbReference type="SAM" id="MobiDB-lite"/>
    </source>
</evidence>
<dbReference type="InterPro" id="IPR008979">
    <property type="entry name" value="Galactose-bd-like_sf"/>
</dbReference>
<dbReference type="Gene3D" id="3.30.200.20">
    <property type="entry name" value="Phosphorylase Kinase, domain 1"/>
    <property type="match status" value="1"/>
</dbReference>
<keyword evidence="6" id="KW-0067">ATP-binding</keyword>
<keyword evidence="9" id="KW-0472">Membrane</keyword>
<dbReference type="GO" id="GO:0005524">
    <property type="term" value="F:ATP binding"/>
    <property type="evidence" value="ECO:0007669"/>
    <property type="project" value="UniProtKB-KW"/>
</dbReference>
<feature type="compositionally biased region" description="Basic and acidic residues" evidence="8">
    <location>
        <begin position="420"/>
        <end position="467"/>
    </location>
</feature>
<feature type="domain" description="Protein kinase" evidence="10">
    <location>
        <begin position="29"/>
        <end position="272"/>
    </location>
</feature>
<feature type="transmembrane region" description="Helical" evidence="9">
    <location>
        <begin position="512"/>
        <end position="533"/>
    </location>
</feature>
<keyword evidence="7" id="KW-0675">Receptor</keyword>
<evidence type="ECO:0000256" key="7">
    <source>
        <dbReference type="ARBA" id="ARBA00023170"/>
    </source>
</evidence>
<feature type="compositionally biased region" description="Low complexity" evidence="8">
    <location>
        <begin position="392"/>
        <end position="401"/>
    </location>
</feature>
<dbReference type="PROSITE" id="PS50011">
    <property type="entry name" value="PROTEIN_KINASE_DOM"/>
    <property type="match status" value="1"/>
</dbReference>
<keyword evidence="9" id="KW-1133">Transmembrane helix</keyword>
<reference evidence="11" key="1">
    <citation type="submission" date="2016-05" db="EMBL/GenBank/DDBJ databases">
        <authorList>
            <person name="Lavstsen T."/>
            <person name="Jespersen J.S."/>
        </authorList>
    </citation>
    <scope>NUCLEOTIDE SEQUENCE</scope>
    <source>
        <strain evidence="11">PFRJS10</strain>
    </source>
</reference>
<dbReference type="InterPro" id="IPR011009">
    <property type="entry name" value="Kinase-like_dom_sf"/>
</dbReference>
<keyword evidence="2" id="KW-0723">Serine/threonine-protein kinase</keyword>
<accession>A0A2C6ZTR9</accession>
<keyword evidence="9" id="KW-0812">Transmembrane</keyword>
<name>A0A2C6ZTR9_9ACTN</name>
<feature type="region of interest" description="Disordered" evidence="8">
    <location>
        <begin position="560"/>
        <end position="582"/>
    </location>
</feature>
<evidence type="ECO:0000256" key="9">
    <source>
        <dbReference type="SAM" id="Phobius"/>
    </source>
</evidence>
<keyword evidence="3" id="KW-0808">Transferase</keyword>
<dbReference type="AlphaFoldDB" id="A0A2C6ZTR9"/>
<dbReference type="InterPro" id="IPR000719">
    <property type="entry name" value="Prot_kinase_dom"/>
</dbReference>
<feature type="compositionally biased region" description="Acidic residues" evidence="8">
    <location>
        <begin position="469"/>
        <end position="482"/>
    </location>
</feature>
<keyword evidence="5" id="KW-0418">Kinase</keyword>
<dbReference type="PANTHER" id="PTHR43289:SF6">
    <property type="entry name" value="SERINE_THREONINE-PROTEIN KINASE NEKL-3"/>
    <property type="match status" value="1"/>
</dbReference>
<dbReference type="SUPFAM" id="SSF49785">
    <property type="entry name" value="Galactose-binding domain-like"/>
    <property type="match status" value="1"/>
</dbReference>
<gene>
    <name evidence="11" type="ORF">PFR_JS10_2315</name>
</gene>
<sequence>MSAESQPELPGARPYPRNLIAGDLVANRYQLEAQLNQWDAGVTWRAIDRTLSRRVVVHLFNPHSPETARALEAARRAAVAVDSRFVRVLDAMDGDQPFIVTEFATGITLRSLLAHGPVTALQSAHIVRELADALAPMHAEGLFHRRLNPDTVVVTRTGNVKIMGFLLEAALAGATISSSDNWARQEAEDVRALGKVLYACLVARWPIDPSLAQTSQWGLPAAPMSAPGPDGPHWAPPTSVDPRVPPTVNAICIQSFDPRPDSVPLRTADEIVIALGRVLGTAEADEVLGRRIRALPADEAGENAHIGLHAPGIDELPQRAATPDDDGPATQRMPPVTGHDDPNWPGGDDPNWPFGADDSSPLGTTDTGTRTPLTGAQAEAAGSPAPRPPAPVGAGSAVPVGTVQTFITALPEPGDGGAPHPDRGDSDRGNSDRRDSDRGDLDHRHSDLRDFDPDRTDPRLRRLRQSDADAFDDDDDPDDDLTIDVSGKLVGPLPDRDAEPRRLATDARAYRLARWLIPLGVVLMLVIALTGMVRSCQATSAAKAAQAKVVAPASVVEFDPTADGGEAAESPGEVSLATDGDPSTAWHTQEYGGSAAFGGVKPGSGLLLDLGRARELSSVTLTLIGAPTGVQLLVPHDDANPSMSTVKDWTVASRADAAGQSVTLTPDKATSTRHLVVYLTSLPQLTNGRYQGAIAEISVNS</sequence>
<dbReference type="EMBL" id="LT576035">
    <property type="protein sequence ID" value="SBN39958.1"/>
    <property type="molecule type" value="Genomic_DNA"/>
</dbReference>
<dbReference type="SMART" id="SM00220">
    <property type="entry name" value="S_TKc"/>
    <property type="match status" value="1"/>
</dbReference>
<dbReference type="GO" id="GO:0004674">
    <property type="term" value="F:protein serine/threonine kinase activity"/>
    <property type="evidence" value="ECO:0007669"/>
    <property type="project" value="UniProtKB-KW"/>
</dbReference>
<protein>
    <recommendedName>
        <fullName evidence="1">non-specific serine/threonine protein kinase</fullName>
        <ecNumber evidence="1">2.7.11.1</ecNumber>
    </recommendedName>
</protein>
<organism evidence="11">
    <name type="scientific">Propionibacterium freudenreichii</name>
    <dbReference type="NCBI Taxonomy" id="1744"/>
    <lineage>
        <taxon>Bacteria</taxon>
        <taxon>Bacillati</taxon>
        <taxon>Actinomycetota</taxon>
        <taxon>Actinomycetes</taxon>
        <taxon>Propionibacteriales</taxon>
        <taxon>Propionibacteriaceae</taxon>
        <taxon>Propionibacterium</taxon>
    </lineage>
</organism>
<evidence type="ECO:0000256" key="6">
    <source>
        <dbReference type="ARBA" id="ARBA00022840"/>
    </source>
</evidence>
<evidence type="ECO:0000256" key="2">
    <source>
        <dbReference type="ARBA" id="ARBA00022527"/>
    </source>
</evidence>
<proteinExistence type="predicted"/>
<dbReference type="EC" id="2.7.11.1" evidence="1"/>